<accession>A0A8J2LVB4</accession>
<organism evidence="2 3">
    <name type="scientific">Allacma fusca</name>
    <dbReference type="NCBI Taxonomy" id="39272"/>
    <lineage>
        <taxon>Eukaryota</taxon>
        <taxon>Metazoa</taxon>
        <taxon>Ecdysozoa</taxon>
        <taxon>Arthropoda</taxon>
        <taxon>Hexapoda</taxon>
        <taxon>Collembola</taxon>
        <taxon>Symphypleona</taxon>
        <taxon>Sminthuridae</taxon>
        <taxon>Allacma</taxon>
    </lineage>
</organism>
<name>A0A8J2LVB4_9HEXA</name>
<proteinExistence type="predicted"/>
<dbReference type="EMBL" id="CAJVCH010548902">
    <property type="protein sequence ID" value="CAG7828801.1"/>
    <property type="molecule type" value="Genomic_DNA"/>
</dbReference>
<dbReference type="Proteomes" id="UP000708208">
    <property type="component" value="Unassembled WGS sequence"/>
</dbReference>
<reference evidence="2" key="1">
    <citation type="submission" date="2021-06" db="EMBL/GenBank/DDBJ databases">
        <authorList>
            <person name="Hodson N. C."/>
            <person name="Mongue J. A."/>
            <person name="Jaron S. K."/>
        </authorList>
    </citation>
    <scope>NUCLEOTIDE SEQUENCE</scope>
</reference>
<gene>
    <name evidence="2" type="ORF">AFUS01_LOCUS38703</name>
</gene>
<evidence type="ECO:0000256" key="1">
    <source>
        <dbReference type="SAM" id="MobiDB-lite"/>
    </source>
</evidence>
<comment type="caution">
    <text evidence="2">The sequence shown here is derived from an EMBL/GenBank/DDBJ whole genome shotgun (WGS) entry which is preliminary data.</text>
</comment>
<protein>
    <submittedName>
        <fullName evidence="2">Uncharacterized protein</fullName>
    </submittedName>
</protein>
<evidence type="ECO:0000313" key="2">
    <source>
        <dbReference type="EMBL" id="CAG7828801.1"/>
    </source>
</evidence>
<feature type="region of interest" description="Disordered" evidence="1">
    <location>
        <begin position="46"/>
        <end position="74"/>
    </location>
</feature>
<evidence type="ECO:0000313" key="3">
    <source>
        <dbReference type="Proteomes" id="UP000708208"/>
    </source>
</evidence>
<sequence length="121" mass="13199">MMIPKTTTQIRVDLHKAWPQLKQFDPLAPGKKPILFFTQLFSPRPQTHGAARSHECDQDGTCAAPGKPENTNGRATQKFMEQHGPMSVTKTGPCCPRNPRKDCLGRAVIPSGGFETRGGSA</sequence>
<dbReference type="AlphaFoldDB" id="A0A8J2LVB4"/>
<keyword evidence="3" id="KW-1185">Reference proteome</keyword>